<sequence>MFDKFLRNISGTVRDQEAMLQAVHASQAVIEFDLDGTIRTANDNFLKAMGYGLAEVRGRPHSIFVEPEYKTSSEYAAFWKALRRGEFHSGEYRRLGKGGREVWIQATYTPILDAGGKPFKIVKFAVDITAQKQRDADYQGQIEAIHKSQAVIEFDLDGTIRTANDNFLKAMGYTLTEVQGRPHSIFVEPEYKTSSEYARFWEALGRGEHQAGEYRRVAKDGSEVWIQATYTPILDAGGKPFKVVKFAVDITAQKQRDADYRGQIEAIHKAQAVIEFDLDGTIRTANANFLQAMGYTLGEVQGRHHSIFVEPEYKASSEYAAFWEALRRGEHQGGECKRIAKGGRAVWIQATYNLILDPSGRPLKVVKFASDVTERVTARMERERIGGEVADSLNKILSSVTTVTDKSASATSASSQTEATVQAVASAAEQSDASLREISESMIVSQKAVAEMMTQTEAADQSTQALNSAAEAMNTIVELIQDIAGQINLLALNATIESARAGEAGKGFAVVANEVKNLASEVAKATDQIAGEISGMQSIAGDVVDKLQTINTAVGQVQSSVTSVAGSIDEQSAATKEISSNMQTAAIAVSEINQGLSDISASVGTVNDYAAGGVELCRVLQSV</sequence>
<dbReference type="GO" id="GO:0007165">
    <property type="term" value="P:signal transduction"/>
    <property type="evidence" value="ECO:0007669"/>
    <property type="project" value="UniProtKB-KW"/>
</dbReference>
<evidence type="ECO:0000259" key="3">
    <source>
        <dbReference type="PROSITE" id="PS50111"/>
    </source>
</evidence>
<protein>
    <submittedName>
        <fullName evidence="7">Methyl-accepting chemotaxis sensory transducer with Pas/Pac sensor</fullName>
    </submittedName>
</protein>
<organism evidence="7 8">
    <name type="scientific">Eilatimonas milleporae</name>
    <dbReference type="NCBI Taxonomy" id="911205"/>
    <lineage>
        <taxon>Bacteria</taxon>
        <taxon>Pseudomonadati</taxon>
        <taxon>Pseudomonadota</taxon>
        <taxon>Alphaproteobacteria</taxon>
        <taxon>Kordiimonadales</taxon>
        <taxon>Kordiimonadaceae</taxon>
        <taxon>Eilatimonas</taxon>
    </lineage>
</organism>
<feature type="domain" description="PAS" evidence="4">
    <location>
        <begin position="256"/>
        <end position="329"/>
    </location>
</feature>
<dbReference type="PROSITE" id="PS50112">
    <property type="entry name" value="PAS"/>
    <property type="match status" value="3"/>
</dbReference>
<dbReference type="InParanoid" id="A0A3M0CG43"/>
<feature type="domain" description="PAC" evidence="5">
    <location>
        <begin position="332"/>
        <end position="384"/>
    </location>
</feature>
<dbReference type="GO" id="GO:0006935">
    <property type="term" value="P:chemotaxis"/>
    <property type="evidence" value="ECO:0007669"/>
    <property type="project" value="InterPro"/>
</dbReference>
<gene>
    <name evidence="7" type="ORF">BXY39_1888</name>
</gene>
<dbReference type="EMBL" id="REFR01000011">
    <property type="protein sequence ID" value="RMB07797.1"/>
    <property type="molecule type" value="Genomic_DNA"/>
</dbReference>
<dbReference type="SMART" id="SM00283">
    <property type="entry name" value="MA"/>
    <property type="match status" value="1"/>
</dbReference>
<dbReference type="SUPFAM" id="SSF58104">
    <property type="entry name" value="Methyl-accepting chemotaxis protein (MCP) signaling domain"/>
    <property type="match status" value="1"/>
</dbReference>
<feature type="domain" description="Methyl-accepting transducer" evidence="3">
    <location>
        <begin position="385"/>
        <end position="607"/>
    </location>
</feature>
<dbReference type="InterPro" id="IPR035965">
    <property type="entry name" value="PAS-like_dom_sf"/>
</dbReference>
<dbReference type="InterPro" id="IPR000700">
    <property type="entry name" value="PAS-assoc_C"/>
</dbReference>
<comment type="similarity">
    <text evidence="1">Belongs to the methyl-accepting chemotaxis (MCP) protein family.</text>
</comment>
<dbReference type="PANTHER" id="PTHR24422:SF10">
    <property type="entry name" value="CHEMOTAXIS PROTEIN METHYLTRANSFERASE 2"/>
    <property type="match status" value="1"/>
</dbReference>
<accession>A0A3M0CG43</accession>
<evidence type="ECO:0000259" key="4">
    <source>
        <dbReference type="PROSITE" id="PS50112"/>
    </source>
</evidence>
<evidence type="ECO:0000256" key="1">
    <source>
        <dbReference type="ARBA" id="ARBA00029447"/>
    </source>
</evidence>
<dbReference type="NCBIfam" id="TIGR00229">
    <property type="entry name" value="sensory_box"/>
    <property type="match status" value="3"/>
</dbReference>
<dbReference type="CDD" id="cd00130">
    <property type="entry name" value="PAS"/>
    <property type="match status" value="3"/>
</dbReference>
<dbReference type="SUPFAM" id="SSF55785">
    <property type="entry name" value="PYP-like sensor domain (PAS domain)"/>
    <property type="match status" value="3"/>
</dbReference>
<evidence type="ECO:0000259" key="5">
    <source>
        <dbReference type="PROSITE" id="PS50113"/>
    </source>
</evidence>
<feature type="domain" description="T-SNARE coiled-coil homology" evidence="6">
    <location>
        <begin position="537"/>
        <end position="599"/>
    </location>
</feature>
<dbReference type="InterPro" id="IPR001610">
    <property type="entry name" value="PAC"/>
</dbReference>
<feature type="domain" description="PAS" evidence="4">
    <location>
        <begin position="134"/>
        <end position="190"/>
    </location>
</feature>
<dbReference type="InterPro" id="IPR000727">
    <property type="entry name" value="T_SNARE_dom"/>
</dbReference>
<dbReference type="Gene3D" id="3.30.450.20">
    <property type="entry name" value="PAS domain"/>
    <property type="match status" value="3"/>
</dbReference>
<dbReference type="PRINTS" id="PR00260">
    <property type="entry name" value="CHEMTRNSDUCR"/>
</dbReference>
<keyword evidence="2" id="KW-0807">Transducer</keyword>
<dbReference type="SMART" id="SM00086">
    <property type="entry name" value="PAC"/>
    <property type="match status" value="3"/>
</dbReference>
<dbReference type="Pfam" id="PF00015">
    <property type="entry name" value="MCPsignal"/>
    <property type="match status" value="1"/>
</dbReference>
<dbReference type="InterPro" id="IPR004089">
    <property type="entry name" value="MCPsignal_dom"/>
</dbReference>
<dbReference type="SMART" id="SM00091">
    <property type="entry name" value="PAS"/>
    <property type="match status" value="3"/>
</dbReference>
<name>A0A3M0CG43_9PROT</name>
<feature type="domain" description="PAC" evidence="5">
    <location>
        <begin position="88"/>
        <end position="140"/>
    </location>
</feature>
<dbReference type="PROSITE" id="PS50192">
    <property type="entry name" value="T_SNARE"/>
    <property type="match status" value="1"/>
</dbReference>
<feature type="domain" description="PAC" evidence="5">
    <location>
        <begin position="210"/>
        <end position="262"/>
    </location>
</feature>
<dbReference type="PROSITE" id="PS50113">
    <property type="entry name" value="PAC"/>
    <property type="match status" value="3"/>
</dbReference>
<evidence type="ECO:0000313" key="7">
    <source>
        <dbReference type="EMBL" id="RMB07797.1"/>
    </source>
</evidence>
<evidence type="ECO:0000259" key="6">
    <source>
        <dbReference type="PROSITE" id="PS50192"/>
    </source>
</evidence>
<dbReference type="InterPro" id="IPR013655">
    <property type="entry name" value="PAS_fold_3"/>
</dbReference>
<dbReference type="FunCoup" id="A0A3M0CG43">
    <property type="interactions" value="87"/>
</dbReference>
<evidence type="ECO:0000256" key="2">
    <source>
        <dbReference type="PROSITE-ProRule" id="PRU00284"/>
    </source>
</evidence>
<dbReference type="Gene3D" id="1.10.287.950">
    <property type="entry name" value="Methyl-accepting chemotaxis protein"/>
    <property type="match status" value="1"/>
</dbReference>
<keyword evidence="8" id="KW-1185">Reference proteome</keyword>
<dbReference type="GO" id="GO:0004888">
    <property type="term" value="F:transmembrane signaling receptor activity"/>
    <property type="evidence" value="ECO:0007669"/>
    <property type="project" value="InterPro"/>
</dbReference>
<comment type="caution">
    <text evidence="7">The sequence shown here is derived from an EMBL/GenBank/DDBJ whole genome shotgun (WGS) entry which is preliminary data.</text>
</comment>
<reference evidence="7 8" key="1">
    <citation type="submission" date="2018-10" db="EMBL/GenBank/DDBJ databases">
        <title>Genomic Encyclopedia of Archaeal and Bacterial Type Strains, Phase II (KMG-II): from individual species to whole genera.</title>
        <authorList>
            <person name="Goeker M."/>
        </authorList>
    </citation>
    <scope>NUCLEOTIDE SEQUENCE [LARGE SCALE GENOMIC DNA]</scope>
    <source>
        <strain evidence="7 8">DSM 25217</strain>
    </source>
</reference>
<dbReference type="InterPro" id="IPR000014">
    <property type="entry name" value="PAS"/>
</dbReference>
<proteinExistence type="inferred from homology"/>
<dbReference type="Pfam" id="PF08447">
    <property type="entry name" value="PAS_3"/>
    <property type="match status" value="3"/>
</dbReference>
<feature type="domain" description="PAS" evidence="4">
    <location>
        <begin position="15"/>
        <end position="85"/>
    </location>
</feature>
<dbReference type="PANTHER" id="PTHR24422">
    <property type="entry name" value="CHEMOTAXIS PROTEIN METHYLTRANSFERASE"/>
    <property type="match status" value="1"/>
</dbReference>
<dbReference type="GO" id="GO:0016020">
    <property type="term" value="C:membrane"/>
    <property type="evidence" value="ECO:0007669"/>
    <property type="project" value="InterPro"/>
</dbReference>
<dbReference type="InterPro" id="IPR050903">
    <property type="entry name" value="Bact_Chemotaxis_MeTrfase"/>
</dbReference>
<dbReference type="Proteomes" id="UP000271227">
    <property type="component" value="Unassembled WGS sequence"/>
</dbReference>
<evidence type="ECO:0000313" key="8">
    <source>
        <dbReference type="Proteomes" id="UP000271227"/>
    </source>
</evidence>
<dbReference type="PROSITE" id="PS50111">
    <property type="entry name" value="CHEMOTAXIS_TRANSDUC_2"/>
    <property type="match status" value="1"/>
</dbReference>
<dbReference type="InterPro" id="IPR004090">
    <property type="entry name" value="Chemotax_Me-accpt_rcpt"/>
</dbReference>
<dbReference type="AlphaFoldDB" id="A0A3M0CG43"/>